<dbReference type="CDD" id="cd04301">
    <property type="entry name" value="NAT_SF"/>
    <property type="match status" value="1"/>
</dbReference>
<dbReference type="PANTHER" id="PTHR43877:SF1">
    <property type="entry name" value="ACETYLTRANSFERASE"/>
    <property type="match status" value="1"/>
</dbReference>
<dbReference type="Gene3D" id="3.40.630.30">
    <property type="match status" value="1"/>
</dbReference>
<dbReference type="SUPFAM" id="SSF55729">
    <property type="entry name" value="Acyl-CoA N-acyltransferases (Nat)"/>
    <property type="match status" value="1"/>
</dbReference>
<evidence type="ECO:0000313" key="4">
    <source>
        <dbReference type="EMBL" id="EPX58861.1"/>
    </source>
</evidence>
<dbReference type="AlphaFoldDB" id="S9P6Q5"/>
<gene>
    <name evidence="4" type="ORF">D187_003576</name>
</gene>
<dbReference type="EMBL" id="ANAH02000021">
    <property type="protein sequence ID" value="EPX58861.1"/>
    <property type="molecule type" value="Genomic_DNA"/>
</dbReference>
<dbReference type="eggNOG" id="COG0456">
    <property type="taxonomic scope" value="Bacteria"/>
</dbReference>
<name>S9P6Q5_CYSF2</name>
<comment type="caution">
    <text evidence="4">The sequence shown here is derived from an EMBL/GenBank/DDBJ whole genome shotgun (WGS) entry which is preliminary data.</text>
</comment>
<dbReference type="Pfam" id="PF00583">
    <property type="entry name" value="Acetyltransf_1"/>
    <property type="match status" value="1"/>
</dbReference>
<keyword evidence="2" id="KW-0012">Acyltransferase</keyword>
<organism evidence="4 5">
    <name type="scientific">Cystobacter fuscus (strain ATCC 25194 / DSM 2262 / NBRC 100088 / M29)</name>
    <dbReference type="NCBI Taxonomy" id="1242864"/>
    <lineage>
        <taxon>Bacteria</taxon>
        <taxon>Pseudomonadati</taxon>
        <taxon>Myxococcota</taxon>
        <taxon>Myxococcia</taxon>
        <taxon>Myxococcales</taxon>
        <taxon>Cystobacterineae</taxon>
        <taxon>Archangiaceae</taxon>
        <taxon>Cystobacter</taxon>
    </lineage>
</organism>
<keyword evidence="1" id="KW-0808">Transferase</keyword>
<sequence length="178" mass="20059">MSPSSLLIRRAGPDDAEASAKISAATFTETFGHLYPPEDLHAFLTEHHTVEAHRRVLADEAQATWLVEADGEPVGIALAGPCSLPHPEVREEDGELKRLYLLERVQNAGHGARLFRTAIDWLERNGPRTLWIGVWSENHGAQRFYARHGFVRVGEYKFPVGRVRDHEFILRRAPRPPA</sequence>
<feature type="domain" description="N-acetyltransferase" evidence="3">
    <location>
        <begin position="6"/>
        <end position="175"/>
    </location>
</feature>
<evidence type="ECO:0000259" key="3">
    <source>
        <dbReference type="PROSITE" id="PS51186"/>
    </source>
</evidence>
<dbReference type="OrthoDB" id="5514932at2"/>
<dbReference type="GO" id="GO:0016747">
    <property type="term" value="F:acyltransferase activity, transferring groups other than amino-acyl groups"/>
    <property type="evidence" value="ECO:0007669"/>
    <property type="project" value="InterPro"/>
</dbReference>
<dbReference type="InterPro" id="IPR000182">
    <property type="entry name" value="GNAT_dom"/>
</dbReference>
<proteinExistence type="predicted"/>
<evidence type="ECO:0000256" key="2">
    <source>
        <dbReference type="ARBA" id="ARBA00023315"/>
    </source>
</evidence>
<reference evidence="4" key="1">
    <citation type="submission" date="2013-05" db="EMBL/GenBank/DDBJ databases">
        <title>Genome assembly of Cystobacter fuscus DSM 2262.</title>
        <authorList>
            <person name="Sharma G."/>
            <person name="Khatri I."/>
            <person name="Kaur C."/>
            <person name="Mayilraj S."/>
            <person name="Subramanian S."/>
        </authorList>
    </citation>
    <scope>NUCLEOTIDE SEQUENCE [LARGE SCALE GENOMIC DNA]</scope>
    <source>
        <strain evidence="4">DSM 2262</strain>
    </source>
</reference>
<evidence type="ECO:0000256" key="1">
    <source>
        <dbReference type="ARBA" id="ARBA00022679"/>
    </source>
</evidence>
<dbReference type="InterPro" id="IPR050832">
    <property type="entry name" value="Bact_Acetyltransf"/>
</dbReference>
<dbReference type="PROSITE" id="PS51186">
    <property type="entry name" value="GNAT"/>
    <property type="match status" value="1"/>
</dbReference>
<dbReference type="Proteomes" id="UP000011682">
    <property type="component" value="Unassembled WGS sequence"/>
</dbReference>
<protein>
    <submittedName>
        <fullName evidence="4">Acetyltransferase</fullName>
    </submittedName>
</protein>
<dbReference type="InterPro" id="IPR016181">
    <property type="entry name" value="Acyl_CoA_acyltransferase"/>
</dbReference>
<accession>S9P6Q5</accession>
<keyword evidence="5" id="KW-1185">Reference proteome</keyword>
<dbReference type="PANTHER" id="PTHR43877">
    <property type="entry name" value="AMINOALKYLPHOSPHONATE N-ACETYLTRANSFERASE-RELATED-RELATED"/>
    <property type="match status" value="1"/>
</dbReference>
<dbReference type="RefSeq" id="WP_002643364.1">
    <property type="nucleotide sequence ID" value="NZ_ANAH02000021.1"/>
</dbReference>
<evidence type="ECO:0000313" key="5">
    <source>
        <dbReference type="Proteomes" id="UP000011682"/>
    </source>
</evidence>